<dbReference type="EC" id="5.2.1.8" evidence="6"/>
<keyword evidence="7" id="KW-0732">Signal</keyword>
<evidence type="ECO:0000313" key="10">
    <source>
        <dbReference type="Proteomes" id="UP000254209"/>
    </source>
</evidence>
<evidence type="ECO:0000313" key="9">
    <source>
        <dbReference type="EMBL" id="SSY80556.1"/>
    </source>
</evidence>
<dbReference type="PROSITE" id="PS50059">
    <property type="entry name" value="FKBP_PPIASE"/>
    <property type="match status" value="1"/>
</dbReference>
<dbReference type="OrthoDB" id="280278at2"/>
<dbReference type="Gene3D" id="3.10.50.40">
    <property type="match status" value="1"/>
</dbReference>
<reference evidence="9 10" key="1">
    <citation type="submission" date="2018-06" db="EMBL/GenBank/DDBJ databases">
        <authorList>
            <consortium name="Pathogen Informatics"/>
            <person name="Doyle S."/>
        </authorList>
    </citation>
    <scope>NUCLEOTIDE SEQUENCE [LARGE SCALE GENOMIC DNA]</scope>
    <source>
        <strain evidence="9 10">NCTC10283</strain>
    </source>
</reference>
<dbReference type="SUPFAM" id="SSF54534">
    <property type="entry name" value="FKBP-like"/>
    <property type="match status" value="1"/>
</dbReference>
<dbReference type="GO" id="GO:0003755">
    <property type="term" value="F:peptidyl-prolyl cis-trans isomerase activity"/>
    <property type="evidence" value="ECO:0007669"/>
    <property type="project" value="UniProtKB-UniRule"/>
</dbReference>
<dbReference type="InterPro" id="IPR001179">
    <property type="entry name" value="PPIase_FKBP_dom"/>
</dbReference>
<evidence type="ECO:0000256" key="3">
    <source>
        <dbReference type="ARBA" id="ARBA00023110"/>
    </source>
</evidence>
<evidence type="ECO:0000256" key="5">
    <source>
        <dbReference type="PROSITE-ProRule" id="PRU00277"/>
    </source>
</evidence>
<dbReference type="Pfam" id="PF00254">
    <property type="entry name" value="FKBP_C"/>
    <property type="match status" value="1"/>
</dbReference>
<dbReference type="PANTHER" id="PTHR43811">
    <property type="entry name" value="FKBP-TYPE PEPTIDYL-PROLYL CIS-TRANS ISOMERASE FKPA"/>
    <property type="match status" value="1"/>
</dbReference>
<keyword evidence="4 5" id="KW-0413">Isomerase</keyword>
<dbReference type="InterPro" id="IPR046357">
    <property type="entry name" value="PPIase_dom_sf"/>
</dbReference>
<dbReference type="AlphaFoldDB" id="A0A376BUC5"/>
<comment type="similarity">
    <text evidence="2 6">Belongs to the FKBP-type PPIase family.</text>
</comment>
<feature type="signal peptide" evidence="7">
    <location>
        <begin position="1"/>
        <end position="23"/>
    </location>
</feature>
<dbReference type="RefSeq" id="WP_051968536.1">
    <property type="nucleotide sequence ID" value="NZ_CP091519.2"/>
</dbReference>
<dbReference type="EMBL" id="UFSO01000003">
    <property type="protein sequence ID" value="SSY80556.1"/>
    <property type="molecule type" value="Genomic_DNA"/>
</dbReference>
<keyword evidence="10" id="KW-1185">Reference proteome</keyword>
<evidence type="ECO:0000256" key="2">
    <source>
        <dbReference type="ARBA" id="ARBA00006577"/>
    </source>
</evidence>
<keyword evidence="3 5" id="KW-0697">Rotamase</keyword>
<dbReference type="PANTHER" id="PTHR43811:SF19">
    <property type="entry name" value="39 KDA FK506-BINDING NUCLEAR PROTEIN"/>
    <property type="match status" value="1"/>
</dbReference>
<proteinExistence type="inferred from homology"/>
<dbReference type="PROSITE" id="PS51257">
    <property type="entry name" value="PROKAR_LIPOPROTEIN"/>
    <property type="match status" value="1"/>
</dbReference>
<organism evidence="9 10">
    <name type="scientific">Alysiella crassa</name>
    <dbReference type="NCBI Taxonomy" id="153491"/>
    <lineage>
        <taxon>Bacteria</taxon>
        <taxon>Pseudomonadati</taxon>
        <taxon>Pseudomonadota</taxon>
        <taxon>Betaproteobacteria</taxon>
        <taxon>Neisseriales</taxon>
        <taxon>Neisseriaceae</taxon>
        <taxon>Alysiella</taxon>
    </lineage>
</organism>
<evidence type="ECO:0000256" key="4">
    <source>
        <dbReference type="ARBA" id="ARBA00023235"/>
    </source>
</evidence>
<gene>
    <name evidence="9" type="ORF">NCTC10283_02116</name>
</gene>
<sequence>MKTILFTLSCAVALSGCLNTATAPQNTQSIETKQQNMKITPSGLQYQIHREGVGATAKFGDKLKVRYTGKLLNGKVFDSGVFDLTLQDGVVIEGWTEGLQLMKQGGQYTLFVPADLAYGEMSPTPDIPANSPLIFEMEILELSR</sequence>
<protein>
    <recommendedName>
        <fullName evidence="6">Peptidyl-prolyl cis-trans isomerase</fullName>
        <ecNumber evidence="6">5.2.1.8</ecNumber>
    </recommendedName>
</protein>
<dbReference type="STRING" id="1120980.GCA_000745955_01624"/>
<evidence type="ECO:0000256" key="7">
    <source>
        <dbReference type="SAM" id="SignalP"/>
    </source>
</evidence>
<evidence type="ECO:0000259" key="8">
    <source>
        <dbReference type="PROSITE" id="PS50059"/>
    </source>
</evidence>
<evidence type="ECO:0000256" key="1">
    <source>
        <dbReference type="ARBA" id="ARBA00000971"/>
    </source>
</evidence>
<feature type="chain" id="PRO_5016846042" description="Peptidyl-prolyl cis-trans isomerase" evidence="7">
    <location>
        <begin position="24"/>
        <end position="144"/>
    </location>
</feature>
<feature type="domain" description="PPIase FKBP-type" evidence="8">
    <location>
        <begin position="60"/>
        <end position="143"/>
    </location>
</feature>
<name>A0A376BUC5_9NEIS</name>
<evidence type="ECO:0000256" key="6">
    <source>
        <dbReference type="RuleBase" id="RU003915"/>
    </source>
</evidence>
<comment type="catalytic activity">
    <reaction evidence="1 5 6">
        <text>[protein]-peptidylproline (omega=180) = [protein]-peptidylproline (omega=0)</text>
        <dbReference type="Rhea" id="RHEA:16237"/>
        <dbReference type="Rhea" id="RHEA-COMP:10747"/>
        <dbReference type="Rhea" id="RHEA-COMP:10748"/>
        <dbReference type="ChEBI" id="CHEBI:83833"/>
        <dbReference type="ChEBI" id="CHEBI:83834"/>
        <dbReference type="EC" id="5.2.1.8"/>
    </reaction>
</comment>
<dbReference type="Proteomes" id="UP000254209">
    <property type="component" value="Unassembled WGS sequence"/>
</dbReference>
<accession>A0A376BUC5</accession>